<sequence length="245" mass="28920">MQMIWTKKKNIAAIFTIYKYIIKDIHQTSKTYLPLKLIQIVMNAVYPLTIVIFPKEILDHVINGEYINACNVVLILFGINISYCIINQLLTLFFELKDHQLAKYFEKMLMKQIMDIEYRFVELAGTYQLKEEASRGSNHILSFITNAQILIKNCITLLSVTYLVMYLNIFIIFLIFGVIVFNAYINYKKNKADLNLETGFAVLYRKWDYLNYICRDVTNAKEIRLHHLSNWLSKQISHFCEDNEQ</sequence>
<gene>
    <name evidence="6" type="ORF">H8730_03930</name>
</gene>
<keyword evidence="3 5" id="KW-1133">Transmembrane helix</keyword>
<evidence type="ECO:0000256" key="4">
    <source>
        <dbReference type="ARBA" id="ARBA00023136"/>
    </source>
</evidence>
<protein>
    <submittedName>
        <fullName evidence="6">Uncharacterized protein</fullName>
    </submittedName>
</protein>
<organism evidence="6 7">
    <name type="scientific">Bianquea renquensis</name>
    <dbReference type="NCBI Taxonomy" id="2763661"/>
    <lineage>
        <taxon>Bacteria</taxon>
        <taxon>Bacillati</taxon>
        <taxon>Bacillota</taxon>
        <taxon>Clostridia</taxon>
        <taxon>Eubacteriales</taxon>
        <taxon>Bianqueaceae</taxon>
        <taxon>Bianquea</taxon>
    </lineage>
</organism>
<name>A0A926DRY9_9FIRM</name>
<comment type="subcellular location">
    <subcellularLocation>
        <location evidence="1">Cell membrane</location>
        <topology evidence="1">Multi-pass membrane protein</topology>
    </subcellularLocation>
</comment>
<dbReference type="GO" id="GO:0005524">
    <property type="term" value="F:ATP binding"/>
    <property type="evidence" value="ECO:0007669"/>
    <property type="project" value="InterPro"/>
</dbReference>
<dbReference type="RefSeq" id="WP_177719336.1">
    <property type="nucleotide sequence ID" value="NZ_JACRSQ010000004.1"/>
</dbReference>
<keyword evidence="2 5" id="KW-0812">Transmembrane</keyword>
<evidence type="ECO:0000256" key="3">
    <source>
        <dbReference type="ARBA" id="ARBA00022989"/>
    </source>
</evidence>
<evidence type="ECO:0000313" key="7">
    <source>
        <dbReference type="Proteomes" id="UP000657006"/>
    </source>
</evidence>
<reference evidence="6" key="1">
    <citation type="submission" date="2020-08" db="EMBL/GenBank/DDBJ databases">
        <title>Genome public.</title>
        <authorList>
            <person name="Liu C."/>
            <person name="Sun Q."/>
        </authorList>
    </citation>
    <scope>NUCLEOTIDE SEQUENCE</scope>
    <source>
        <strain evidence="6">NSJ-32</strain>
    </source>
</reference>
<dbReference type="Proteomes" id="UP000657006">
    <property type="component" value="Unassembled WGS sequence"/>
</dbReference>
<comment type="caution">
    <text evidence="6">The sequence shown here is derived from an EMBL/GenBank/DDBJ whole genome shotgun (WGS) entry which is preliminary data.</text>
</comment>
<proteinExistence type="predicted"/>
<keyword evidence="7" id="KW-1185">Reference proteome</keyword>
<feature type="transmembrane region" description="Helical" evidence="5">
    <location>
        <begin position="166"/>
        <end position="185"/>
    </location>
</feature>
<evidence type="ECO:0000256" key="2">
    <source>
        <dbReference type="ARBA" id="ARBA00022692"/>
    </source>
</evidence>
<dbReference type="InterPro" id="IPR036640">
    <property type="entry name" value="ABC1_TM_sf"/>
</dbReference>
<dbReference type="GO" id="GO:0005886">
    <property type="term" value="C:plasma membrane"/>
    <property type="evidence" value="ECO:0007669"/>
    <property type="project" value="UniProtKB-SubCell"/>
</dbReference>
<keyword evidence="4 5" id="KW-0472">Membrane</keyword>
<feature type="transmembrane region" description="Helical" evidence="5">
    <location>
        <begin position="73"/>
        <end position="94"/>
    </location>
</feature>
<evidence type="ECO:0000256" key="5">
    <source>
        <dbReference type="SAM" id="Phobius"/>
    </source>
</evidence>
<dbReference type="SUPFAM" id="SSF90123">
    <property type="entry name" value="ABC transporter transmembrane region"/>
    <property type="match status" value="1"/>
</dbReference>
<evidence type="ECO:0000256" key="1">
    <source>
        <dbReference type="ARBA" id="ARBA00004651"/>
    </source>
</evidence>
<dbReference type="AlphaFoldDB" id="A0A926DRY9"/>
<accession>A0A926DRY9</accession>
<dbReference type="Gene3D" id="1.20.1560.10">
    <property type="entry name" value="ABC transporter type 1, transmembrane domain"/>
    <property type="match status" value="1"/>
</dbReference>
<dbReference type="EMBL" id="JACRSQ010000004">
    <property type="protein sequence ID" value="MBC8542694.1"/>
    <property type="molecule type" value="Genomic_DNA"/>
</dbReference>
<evidence type="ECO:0000313" key="6">
    <source>
        <dbReference type="EMBL" id="MBC8542694.1"/>
    </source>
</evidence>